<keyword evidence="1" id="KW-0004">4Fe-4S</keyword>
<keyword evidence="3" id="KW-0408">Iron</keyword>
<dbReference type="PROSITE" id="PS00198">
    <property type="entry name" value="4FE4S_FER_1"/>
    <property type="match status" value="2"/>
</dbReference>
<feature type="domain" description="4Fe-4S ferredoxin-type" evidence="5">
    <location>
        <begin position="217"/>
        <end position="246"/>
    </location>
</feature>
<feature type="domain" description="4Fe-4S ferredoxin-type" evidence="5">
    <location>
        <begin position="247"/>
        <end position="276"/>
    </location>
</feature>
<dbReference type="PROSITE" id="PS51379">
    <property type="entry name" value="4FE4S_FER_2"/>
    <property type="match status" value="2"/>
</dbReference>
<dbReference type="GO" id="GO:0046872">
    <property type="term" value="F:metal ion binding"/>
    <property type="evidence" value="ECO:0007669"/>
    <property type="project" value="UniProtKB-KW"/>
</dbReference>
<keyword evidence="4" id="KW-0411">Iron-sulfur</keyword>
<dbReference type="Gene3D" id="3.30.70.20">
    <property type="match status" value="1"/>
</dbReference>
<dbReference type="InterPro" id="IPR017900">
    <property type="entry name" value="4Fe4S_Fe_S_CS"/>
</dbReference>
<evidence type="ECO:0000256" key="4">
    <source>
        <dbReference type="ARBA" id="ARBA00023014"/>
    </source>
</evidence>
<dbReference type="Pfam" id="PF14697">
    <property type="entry name" value="Fer4_21"/>
    <property type="match status" value="1"/>
</dbReference>
<dbReference type="GO" id="GO:0051539">
    <property type="term" value="F:4 iron, 4 sulfur cluster binding"/>
    <property type="evidence" value="ECO:0007669"/>
    <property type="project" value="UniProtKB-KW"/>
</dbReference>
<dbReference type="OrthoDB" id="10492131at2759"/>
<protein>
    <recommendedName>
        <fullName evidence="5">4Fe-4S ferredoxin-type domain-containing protein</fullName>
    </recommendedName>
</protein>
<name>A0A5J4VI46_9EUKA</name>
<organism evidence="6 7">
    <name type="scientific">Streblomastix strix</name>
    <dbReference type="NCBI Taxonomy" id="222440"/>
    <lineage>
        <taxon>Eukaryota</taxon>
        <taxon>Metamonada</taxon>
        <taxon>Preaxostyla</taxon>
        <taxon>Oxymonadida</taxon>
        <taxon>Streblomastigidae</taxon>
        <taxon>Streblomastix</taxon>
    </lineage>
</organism>
<gene>
    <name evidence="6" type="ORF">EZS28_022339</name>
</gene>
<dbReference type="AlphaFoldDB" id="A0A5J4VI46"/>
<reference evidence="6 7" key="1">
    <citation type="submission" date="2019-03" db="EMBL/GenBank/DDBJ databases">
        <title>Single cell metagenomics reveals metabolic interactions within the superorganism composed of flagellate Streblomastix strix and complex community of Bacteroidetes bacteria on its surface.</title>
        <authorList>
            <person name="Treitli S.C."/>
            <person name="Kolisko M."/>
            <person name="Husnik F."/>
            <person name="Keeling P."/>
            <person name="Hampl V."/>
        </authorList>
    </citation>
    <scope>NUCLEOTIDE SEQUENCE [LARGE SCALE GENOMIC DNA]</scope>
    <source>
        <strain evidence="6">ST1C</strain>
    </source>
</reference>
<sequence length="322" mass="35658">MRILLVTYSLTGNTLFVAESIGKVLKEKYGHIVTYVDAAQLIKAAKLGRVKSTTPVEKKLDCKELQDLRAQLAQADVLGLGCFVSCHLPEIGFEEIFDPKILASELLTNLKLFFTYTTHGALPHPVGDVLATIINNRSPQATYFGHLNIRTPENTAVLSPPKEYRDAWDEQEINKIDPFANQIGESLKDVKSVKASEFKKTTNNDYSQQLTVTNLTGFPTVDNSKCAKCGTCVRVCPYDAIKFGSSGFPEFDNDSCLGCNRCFNKCPRGAIDFPKVFGLSRCRYQKPDFTKVGVGDGKNSKGEIMKPLPSIEEIFARVGWKP</sequence>
<dbReference type="PANTHER" id="PTHR43687:SF1">
    <property type="entry name" value="FERREDOXIN III"/>
    <property type="match status" value="1"/>
</dbReference>
<dbReference type="SUPFAM" id="SSF54862">
    <property type="entry name" value="4Fe-4S ferredoxins"/>
    <property type="match status" value="1"/>
</dbReference>
<dbReference type="InterPro" id="IPR017896">
    <property type="entry name" value="4Fe4S_Fe-S-bd"/>
</dbReference>
<evidence type="ECO:0000259" key="5">
    <source>
        <dbReference type="PROSITE" id="PS51379"/>
    </source>
</evidence>
<dbReference type="Proteomes" id="UP000324800">
    <property type="component" value="Unassembled WGS sequence"/>
</dbReference>
<dbReference type="EMBL" id="SNRW01006945">
    <property type="protein sequence ID" value="KAA6382134.1"/>
    <property type="molecule type" value="Genomic_DNA"/>
</dbReference>
<dbReference type="InterPro" id="IPR050572">
    <property type="entry name" value="Fe-S_Ferredoxin"/>
</dbReference>
<evidence type="ECO:0000256" key="1">
    <source>
        <dbReference type="ARBA" id="ARBA00022485"/>
    </source>
</evidence>
<comment type="caution">
    <text evidence="6">The sequence shown here is derived from an EMBL/GenBank/DDBJ whole genome shotgun (WGS) entry which is preliminary data.</text>
</comment>
<proteinExistence type="predicted"/>
<accession>A0A5J4VI46</accession>
<evidence type="ECO:0000256" key="2">
    <source>
        <dbReference type="ARBA" id="ARBA00022723"/>
    </source>
</evidence>
<dbReference type="InterPro" id="IPR029039">
    <property type="entry name" value="Flavoprotein-like_sf"/>
</dbReference>
<dbReference type="SUPFAM" id="SSF52218">
    <property type="entry name" value="Flavoproteins"/>
    <property type="match status" value="1"/>
</dbReference>
<evidence type="ECO:0000313" key="6">
    <source>
        <dbReference type="EMBL" id="KAA6382134.1"/>
    </source>
</evidence>
<dbReference type="PANTHER" id="PTHR43687">
    <property type="entry name" value="ADENYLYLSULFATE REDUCTASE, BETA SUBUNIT"/>
    <property type="match status" value="1"/>
</dbReference>
<evidence type="ECO:0000256" key="3">
    <source>
        <dbReference type="ARBA" id="ARBA00023004"/>
    </source>
</evidence>
<keyword evidence="2" id="KW-0479">Metal-binding</keyword>
<evidence type="ECO:0000313" key="7">
    <source>
        <dbReference type="Proteomes" id="UP000324800"/>
    </source>
</evidence>